<dbReference type="Gene3D" id="2.40.30.170">
    <property type="match status" value="1"/>
</dbReference>
<evidence type="ECO:0000256" key="4">
    <source>
        <dbReference type="SAM" id="MobiDB-lite"/>
    </source>
</evidence>
<reference evidence="9 10" key="1">
    <citation type="submission" date="2005-10" db="EMBL/GenBank/DDBJ databases">
        <title>Complete sequence of Geobacter metallireducens GS-15.</title>
        <authorList>
            <consortium name="US DOE Joint Genome Institute"/>
            <person name="Copeland A."/>
            <person name="Lucas S."/>
            <person name="Lapidus A."/>
            <person name="Barry K."/>
            <person name="Detter J.C."/>
            <person name="Glavina T."/>
            <person name="Hammon N."/>
            <person name="Israni S."/>
            <person name="Pitluck S."/>
            <person name="Di Bartolo G."/>
            <person name="Chain P."/>
            <person name="Schmutz J."/>
            <person name="Larimer F."/>
            <person name="Land M."/>
            <person name="Kyrpides N."/>
            <person name="Ivanova N."/>
            <person name="Richardson P."/>
        </authorList>
    </citation>
    <scope>NUCLEOTIDE SEQUENCE [LARGE SCALE GENOMIC DNA]</scope>
    <source>
        <strain evidence="10">ATCC 53774 / DSM 7210 / GS-15</strain>
    </source>
</reference>
<evidence type="ECO:0000256" key="3">
    <source>
        <dbReference type="SAM" id="Coils"/>
    </source>
</evidence>
<dbReference type="PANTHER" id="PTHR30158">
    <property type="entry name" value="ACRA/E-RELATED COMPONENT OF DRUG EFFLUX TRANSPORTER"/>
    <property type="match status" value="1"/>
</dbReference>
<dbReference type="InterPro" id="IPR058626">
    <property type="entry name" value="MdtA-like_b-barrel"/>
</dbReference>
<evidence type="ECO:0000259" key="8">
    <source>
        <dbReference type="Pfam" id="PF25967"/>
    </source>
</evidence>
<evidence type="ECO:0000259" key="5">
    <source>
        <dbReference type="Pfam" id="PF25876"/>
    </source>
</evidence>
<evidence type="ECO:0000259" key="7">
    <source>
        <dbReference type="Pfam" id="PF25944"/>
    </source>
</evidence>
<dbReference type="EMBL" id="CP000148">
    <property type="protein sequence ID" value="ABB31896.1"/>
    <property type="molecule type" value="Genomic_DNA"/>
</dbReference>
<evidence type="ECO:0000256" key="1">
    <source>
        <dbReference type="ARBA" id="ARBA00004196"/>
    </source>
</evidence>
<dbReference type="InterPro" id="IPR006143">
    <property type="entry name" value="RND_pump_MFP"/>
</dbReference>
<dbReference type="Pfam" id="PF25876">
    <property type="entry name" value="HH_MFP_RND"/>
    <property type="match status" value="1"/>
</dbReference>
<dbReference type="HOGENOM" id="CLU_018816_2_1_7"/>
<sequence>MFRGMKTTFQPLHCLVLWVLPLLALLQAGCKKPPPPPPPPPKVTVSHPLKREVTDYLELTGNTQAVNSVQLVARVPGYLEKVFFRDGQMVTNGQPLFQLQRNTYEAALRQAEGQVMALKSQLEYAEGQLIRYSNLLPHKAATQTDVDNWRYQRDSARANLKAAEANRDLARLNLGYTLVSAPFSGRIDRRQQDPGNLVGSETNNTVLAQLIQIDPIYVYFTVSDLDLARLLKTNRLPGVAKTEKRPVFIALAQEEGYSHKGYVDFAATSLTPTTGTLLLRGVFRNPSGRILPGLYAKVRLPLERRVALLTPDTAIRSDQQGSYVLTVNGKNTVERRAVKTGHQEDSLRVIEQGLDGSEWVIVKGQLKAPSGSRVTPVREDAEPASAPSRTTAGPKVKP</sequence>
<dbReference type="GO" id="GO:0030313">
    <property type="term" value="C:cell envelope"/>
    <property type="evidence" value="ECO:0007669"/>
    <property type="project" value="UniProtKB-SubCell"/>
</dbReference>
<proteinExistence type="inferred from homology"/>
<dbReference type="GO" id="GO:0046677">
    <property type="term" value="P:response to antibiotic"/>
    <property type="evidence" value="ECO:0007669"/>
    <property type="project" value="TreeGrafter"/>
</dbReference>
<dbReference type="Proteomes" id="UP000007073">
    <property type="component" value="Chromosome"/>
</dbReference>
<dbReference type="NCBIfam" id="TIGR01730">
    <property type="entry name" value="RND_mfp"/>
    <property type="match status" value="1"/>
</dbReference>
<dbReference type="InterPro" id="IPR058624">
    <property type="entry name" value="MdtA-like_HH"/>
</dbReference>
<evidence type="ECO:0000259" key="6">
    <source>
        <dbReference type="Pfam" id="PF25917"/>
    </source>
</evidence>
<keyword evidence="10" id="KW-1185">Reference proteome</keyword>
<evidence type="ECO:0000313" key="9">
    <source>
        <dbReference type="EMBL" id="ABB31896.1"/>
    </source>
</evidence>
<dbReference type="SUPFAM" id="SSF111369">
    <property type="entry name" value="HlyD-like secretion proteins"/>
    <property type="match status" value="1"/>
</dbReference>
<dbReference type="InterPro" id="IPR058627">
    <property type="entry name" value="MdtA-like_C"/>
</dbReference>
<accession>Q39V28</accession>
<dbReference type="Gene3D" id="1.10.287.470">
    <property type="entry name" value="Helix hairpin bin"/>
    <property type="match status" value="1"/>
</dbReference>
<gene>
    <name evidence="9" type="ordered locus">Gmet_1665</name>
</gene>
<dbReference type="eggNOG" id="COG0845">
    <property type="taxonomic scope" value="Bacteria"/>
</dbReference>
<dbReference type="Pfam" id="PF25967">
    <property type="entry name" value="RND-MFP_C"/>
    <property type="match status" value="1"/>
</dbReference>
<dbReference type="AlphaFoldDB" id="Q39V28"/>
<dbReference type="GO" id="GO:0022857">
    <property type="term" value="F:transmembrane transporter activity"/>
    <property type="evidence" value="ECO:0007669"/>
    <property type="project" value="InterPro"/>
</dbReference>
<feature type="domain" description="Multidrug resistance protein MdtA-like barrel-sandwich hybrid" evidence="6">
    <location>
        <begin position="68"/>
        <end position="205"/>
    </location>
</feature>
<comment type="subcellular location">
    <subcellularLocation>
        <location evidence="1">Cell envelope</location>
    </subcellularLocation>
</comment>
<feature type="domain" description="Multidrug resistance protein MdtA-like alpha-helical hairpin" evidence="5">
    <location>
        <begin position="108"/>
        <end position="177"/>
    </location>
</feature>
<feature type="region of interest" description="Disordered" evidence="4">
    <location>
        <begin position="367"/>
        <end position="398"/>
    </location>
</feature>
<protein>
    <submittedName>
        <fullName evidence="9">Efflux pump, RND family, membrane fusion protein</fullName>
    </submittedName>
</protein>
<evidence type="ECO:0000256" key="2">
    <source>
        <dbReference type="ARBA" id="ARBA00009477"/>
    </source>
</evidence>
<dbReference type="Gene3D" id="2.40.420.20">
    <property type="match status" value="1"/>
</dbReference>
<feature type="coiled-coil region" evidence="3">
    <location>
        <begin position="101"/>
        <end position="173"/>
    </location>
</feature>
<comment type="similarity">
    <text evidence="2">Belongs to the membrane fusion protein (MFP) (TC 8.A.1) family.</text>
</comment>
<dbReference type="STRING" id="269799.Gmet_1665"/>
<reference evidence="9 10" key="2">
    <citation type="journal article" date="2009" name="BMC Microbiol.">
        <title>The genome sequence of Geobacter metallireducens: features of metabolism, physiology and regulation common and dissimilar to Geobacter sulfurreducens.</title>
        <authorList>
            <person name="Aklujkar M."/>
            <person name="Krushkal J."/>
            <person name="DiBartolo G."/>
            <person name="Lapidus A."/>
            <person name="Land M.L."/>
            <person name="Lovley D.R."/>
        </authorList>
    </citation>
    <scope>NUCLEOTIDE SEQUENCE [LARGE SCALE GENOMIC DNA]</scope>
    <source>
        <strain evidence="10">ATCC 53774 / DSM 7210 / GS-15</strain>
    </source>
</reference>
<keyword evidence="3" id="KW-0175">Coiled coil</keyword>
<dbReference type="Pfam" id="PF25944">
    <property type="entry name" value="Beta-barrel_RND"/>
    <property type="match status" value="1"/>
</dbReference>
<feature type="domain" description="Multidrug resistance protein MdtA-like beta-barrel" evidence="7">
    <location>
        <begin position="215"/>
        <end position="301"/>
    </location>
</feature>
<evidence type="ECO:0000313" key="10">
    <source>
        <dbReference type="Proteomes" id="UP000007073"/>
    </source>
</evidence>
<dbReference type="InterPro" id="IPR058625">
    <property type="entry name" value="MdtA-like_BSH"/>
</dbReference>
<dbReference type="Pfam" id="PF25917">
    <property type="entry name" value="BSH_RND"/>
    <property type="match status" value="1"/>
</dbReference>
<name>Q39V28_GEOMG</name>
<dbReference type="Gene3D" id="2.40.50.100">
    <property type="match status" value="1"/>
</dbReference>
<dbReference type="PANTHER" id="PTHR30158:SF24">
    <property type="entry name" value="HLYD FAMILY SECRETION PROTEIN"/>
    <property type="match status" value="1"/>
</dbReference>
<feature type="domain" description="Multidrug resistance protein MdtA-like C-terminal permuted SH3" evidence="8">
    <location>
        <begin position="307"/>
        <end position="364"/>
    </location>
</feature>
<organism evidence="9 10">
    <name type="scientific">Geobacter metallireducens (strain ATCC 53774 / DSM 7210 / GS-15)</name>
    <dbReference type="NCBI Taxonomy" id="269799"/>
    <lineage>
        <taxon>Bacteria</taxon>
        <taxon>Pseudomonadati</taxon>
        <taxon>Thermodesulfobacteriota</taxon>
        <taxon>Desulfuromonadia</taxon>
        <taxon>Geobacterales</taxon>
        <taxon>Geobacteraceae</taxon>
        <taxon>Geobacter</taxon>
    </lineage>
</organism>
<dbReference type="KEGG" id="gme:Gmet_1665"/>
<dbReference type="GO" id="GO:0005886">
    <property type="term" value="C:plasma membrane"/>
    <property type="evidence" value="ECO:0007669"/>
    <property type="project" value="TreeGrafter"/>
</dbReference>